<name>A0A438EEA6_VITVI</name>
<dbReference type="PANTHER" id="PTHR34427">
    <property type="entry name" value="DUF4283 DOMAIN PROTEIN"/>
    <property type="match status" value="1"/>
</dbReference>
<dbReference type="Pfam" id="PF14111">
    <property type="entry name" value="DUF4283"/>
    <property type="match status" value="1"/>
</dbReference>
<sequence length="625" mass="70766">MEEREREKTVERERASSEGDPVQLCASDGVKDFSSLDARTSRWKRSFEVESKTFEIELERKKGKTQIFIEERKRGMGQKLEERGRLFSLLRDENKGGSFIRLGVEDGEQKRFNIFIPKGKEGKGGWSEMLQILQALIDTTKRKEYQKEEKVMVAPCEGVATRKWLDQCIVGSWDPRSAKGEDLRRWGNQMARSWGLRGNLGLAKLERGKVLLEFERRDEAEKAIKMGEIWVGKTMLWLEKWNPRTGCLLEGEERSEAWVRIVGLPISLWNREILRKIGEKCGGFLAMDSQTERLEELQWARILVKISGEELPKRKDTNSGDAAGEVEGEVATRAGKRVMELVEGVRPETHLQSADGTRGQIDGPGSVWALSRGPNGLGLGDKEGLHGRLCHAGPNRGLGLDVGPDGFVSQKAGPTSNGTSSSGRPLDLKGFGLWRPLNREADAEEVPFWEYEGRRRQAEMEACLAEKSRTDCALIEEASRYECAPIPCGLMASELSSSPLFFFEENEGRLWEGSSVCKESSGKVLRLVHSVPNVGKGWEEENWEESELAKFSKFLGFSTEGLEKEILEFMIKIRKRREKVHSKNMLEKSRFERELKRLECSINYEKGKKQKGGMIVEGGHFMVDK</sequence>
<feature type="region of interest" description="Disordered" evidence="1">
    <location>
        <begin position="1"/>
        <end position="24"/>
    </location>
</feature>
<feature type="compositionally biased region" description="Basic and acidic residues" evidence="1">
    <location>
        <begin position="1"/>
        <end position="17"/>
    </location>
</feature>
<reference evidence="3 4" key="1">
    <citation type="journal article" date="2018" name="PLoS Genet.">
        <title>Population sequencing reveals clonal diversity and ancestral inbreeding in the grapevine cultivar Chardonnay.</title>
        <authorList>
            <person name="Roach M.J."/>
            <person name="Johnson D.L."/>
            <person name="Bohlmann J."/>
            <person name="van Vuuren H.J."/>
            <person name="Jones S.J."/>
            <person name="Pretorius I.S."/>
            <person name="Schmidt S.A."/>
            <person name="Borneman A.R."/>
        </authorList>
    </citation>
    <scope>NUCLEOTIDE SEQUENCE [LARGE SCALE GENOMIC DNA]</scope>
    <source>
        <strain evidence="4">cv. Chardonnay</strain>
        <tissue evidence="3">Leaf</tissue>
    </source>
</reference>
<evidence type="ECO:0000259" key="2">
    <source>
        <dbReference type="Pfam" id="PF14111"/>
    </source>
</evidence>
<protein>
    <recommendedName>
        <fullName evidence="2">DUF4283 domain-containing protein</fullName>
    </recommendedName>
</protein>
<evidence type="ECO:0000313" key="3">
    <source>
        <dbReference type="EMBL" id="RVW46014.1"/>
    </source>
</evidence>
<dbReference type="Proteomes" id="UP000288805">
    <property type="component" value="Unassembled WGS sequence"/>
</dbReference>
<organism evidence="3 4">
    <name type="scientific">Vitis vinifera</name>
    <name type="common">Grape</name>
    <dbReference type="NCBI Taxonomy" id="29760"/>
    <lineage>
        <taxon>Eukaryota</taxon>
        <taxon>Viridiplantae</taxon>
        <taxon>Streptophyta</taxon>
        <taxon>Embryophyta</taxon>
        <taxon>Tracheophyta</taxon>
        <taxon>Spermatophyta</taxon>
        <taxon>Magnoliopsida</taxon>
        <taxon>eudicotyledons</taxon>
        <taxon>Gunneridae</taxon>
        <taxon>Pentapetalae</taxon>
        <taxon>rosids</taxon>
        <taxon>Vitales</taxon>
        <taxon>Vitaceae</taxon>
        <taxon>Viteae</taxon>
        <taxon>Vitis</taxon>
    </lineage>
</organism>
<dbReference type="InterPro" id="IPR025558">
    <property type="entry name" value="DUF4283"/>
</dbReference>
<dbReference type="AlphaFoldDB" id="A0A438EEA6"/>
<gene>
    <name evidence="3" type="ORF">CK203_068568</name>
</gene>
<proteinExistence type="predicted"/>
<evidence type="ECO:0000313" key="4">
    <source>
        <dbReference type="Proteomes" id="UP000288805"/>
    </source>
</evidence>
<comment type="caution">
    <text evidence="3">The sequence shown here is derived from an EMBL/GenBank/DDBJ whole genome shotgun (WGS) entry which is preliminary data.</text>
</comment>
<accession>A0A438EEA6</accession>
<evidence type="ECO:0000256" key="1">
    <source>
        <dbReference type="SAM" id="MobiDB-lite"/>
    </source>
</evidence>
<feature type="domain" description="DUF4283" evidence="2">
    <location>
        <begin position="165"/>
        <end position="247"/>
    </location>
</feature>
<dbReference type="EMBL" id="QGNW01001308">
    <property type="protein sequence ID" value="RVW46014.1"/>
    <property type="molecule type" value="Genomic_DNA"/>
</dbReference>
<dbReference type="PANTHER" id="PTHR34427:SF5">
    <property type="entry name" value="DUF4283 DOMAIN-CONTAINING PROTEIN"/>
    <property type="match status" value="1"/>
</dbReference>